<sequence length="45" mass="5438">MPKLKLEDFNFCWGLMTYLSLHLNGWESRTENFLNSRRLSIYLSL</sequence>
<keyword evidence="2" id="KW-1185">Reference proteome</keyword>
<protein>
    <submittedName>
        <fullName evidence="1">Uncharacterized protein</fullName>
    </submittedName>
</protein>
<dbReference type="Proteomes" id="UP000009183">
    <property type="component" value="Chromosome 12"/>
</dbReference>
<reference evidence="2" key="1">
    <citation type="journal article" date="2007" name="Nature">
        <title>The grapevine genome sequence suggests ancestral hexaploidization in major angiosperm phyla.</title>
        <authorList>
            <consortium name="The French-Italian Public Consortium for Grapevine Genome Characterization."/>
            <person name="Jaillon O."/>
            <person name="Aury J.-M."/>
            <person name="Noel B."/>
            <person name="Policriti A."/>
            <person name="Clepet C."/>
            <person name="Casagrande A."/>
            <person name="Choisne N."/>
            <person name="Aubourg S."/>
            <person name="Vitulo N."/>
            <person name="Jubin C."/>
            <person name="Vezzi A."/>
            <person name="Legeai F."/>
            <person name="Hugueney P."/>
            <person name="Dasilva C."/>
            <person name="Horner D."/>
            <person name="Mica E."/>
            <person name="Jublot D."/>
            <person name="Poulain J."/>
            <person name="Bruyere C."/>
            <person name="Billault A."/>
            <person name="Segurens B."/>
            <person name="Gouyvenoux M."/>
            <person name="Ugarte E."/>
            <person name="Cattonaro F."/>
            <person name="Anthouard V."/>
            <person name="Vico V."/>
            <person name="Del Fabbro C."/>
            <person name="Alaux M."/>
            <person name="Di Gaspero G."/>
            <person name="Dumas V."/>
            <person name="Felice N."/>
            <person name="Paillard S."/>
            <person name="Juman I."/>
            <person name="Moroldo M."/>
            <person name="Scalabrin S."/>
            <person name="Canaguier A."/>
            <person name="Le Clainche I."/>
            <person name="Malacrida G."/>
            <person name="Durand E."/>
            <person name="Pesole G."/>
            <person name="Laucou V."/>
            <person name="Chatelet P."/>
            <person name="Merdinoglu D."/>
            <person name="Delledonne M."/>
            <person name="Pezzotti M."/>
            <person name="Lecharny A."/>
            <person name="Scarpelli C."/>
            <person name="Artiguenave F."/>
            <person name="Pe M.E."/>
            <person name="Valle G."/>
            <person name="Morgante M."/>
            <person name="Caboche M."/>
            <person name="Adam-Blondon A.-F."/>
            <person name="Weissenbach J."/>
            <person name="Quetier F."/>
            <person name="Wincker P."/>
        </authorList>
    </citation>
    <scope>NUCLEOTIDE SEQUENCE [LARGE SCALE GENOMIC DNA]</scope>
    <source>
        <strain evidence="2">cv. Pinot noir / PN40024</strain>
    </source>
</reference>
<evidence type="ECO:0000313" key="2">
    <source>
        <dbReference type="Proteomes" id="UP000009183"/>
    </source>
</evidence>
<dbReference type="EMBL" id="FN595235">
    <property type="protein sequence ID" value="CBI22026.3"/>
    <property type="molecule type" value="Genomic_DNA"/>
</dbReference>
<proteinExistence type="predicted"/>
<accession>E0CTW0</accession>
<gene>
    <name evidence="1" type="ordered locus">VIT_12s0028g01610</name>
</gene>
<dbReference type="PaxDb" id="29760-VIT_12s0028g01610.t01"/>
<dbReference type="AlphaFoldDB" id="E0CTW0"/>
<evidence type="ECO:0000313" key="1">
    <source>
        <dbReference type="EMBL" id="CBI22026.3"/>
    </source>
</evidence>
<name>E0CTW0_VITVI</name>
<dbReference type="HOGENOM" id="CLU_3208664_0_0_1"/>
<dbReference type="InParanoid" id="E0CTW0"/>
<organism evidence="1 2">
    <name type="scientific">Vitis vinifera</name>
    <name type="common">Grape</name>
    <dbReference type="NCBI Taxonomy" id="29760"/>
    <lineage>
        <taxon>Eukaryota</taxon>
        <taxon>Viridiplantae</taxon>
        <taxon>Streptophyta</taxon>
        <taxon>Embryophyta</taxon>
        <taxon>Tracheophyta</taxon>
        <taxon>Spermatophyta</taxon>
        <taxon>Magnoliopsida</taxon>
        <taxon>eudicotyledons</taxon>
        <taxon>Gunneridae</taxon>
        <taxon>Pentapetalae</taxon>
        <taxon>rosids</taxon>
        <taxon>Vitales</taxon>
        <taxon>Vitaceae</taxon>
        <taxon>Viteae</taxon>
        <taxon>Vitis</taxon>
    </lineage>
</organism>